<evidence type="ECO:0000256" key="19">
    <source>
        <dbReference type="ARBA" id="ARBA00049473"/>
    </source>
</evidence>
<dbReference type="Pfam" id="PF02780">
    <property type="entry name" value="Transketolase_C"/>
    <property type="match status" value="1"/>
</dbReference>
<keyword evidence="11" id="KW-0597">Phosphoprotein</keyword>
<evidence type="ECO:0000256" key="9">
    <source>
        <dbReference type="ARBA" id="ARBA00013152"/>
    </source>
</evidence>
<dbReference type="CDD" id="cd02012">
    <property type="entry name" value="TPP_TK"/>
    <property type="match status" value="1"/>
</dbReference>
<dbReference type="Pfam" id="PF00456">
    <property type="entry name" value="Transketolase_N"/>
    <property type="match status" value="1"/>
</dbReference>
<dbReference type="PANTHER" id="PTHR43195">
    <property type="entry name" value="TRANSKETOLASE"/>
    <property type="match status" value="1"/>
</dbReference>
<dbReference type="SUPFAM" id="SSF52518">
    <property type="entry name" value="Thiamin diphosphate-binding fold (THDP-binding)"/>
    <property type="match status" value="2"/>
</dbReference>
<organism evidence="21 22">
    <name type="scientific">Echeneis naucrates</name>
    <name type="common">Live sharksucker</name>
    <dbReference type="NCBI Taxonomy" id="173247"/>
    <lineage>
        <taxon>Eukaryota</taxon>
        <taxon>Metazoa</taxon>
        <taxon>Chordata</taxon>
        <taxon>Craniata</taxon>
        <taxon>Vertebrata</taxon>
        <taxon>Euteleostomi</taxon>
        <taxon>Actinopterygii</taxon>
        <taxon>Neopterygii</taxon>
        <taxon>Teleostei</taxon>
        <taxon>Neoteleostei</taxon>
        <taxon>Acanthomorphata</taxon>
        <taxon>Carangaria</taxon>
        <taxon>Carangiformes</taxon>
        <taxon>Echeneidae</taxon>
        <taxon>Echeneis</taxon>
    </lineage>
</organism>
<evidence type="ECO:0000256" key="11">
    <source>
        <dbReference type="ARBA" id="ARBA00022553"/>
    </source>
</evidence>
<evidence type="ECO:0000256" key="8">
    <source>
        <dbReference type="ARBA" id="ARBA00011738"/>
    </source>
</evidence>
<evidence type="ECO:0000256" key="3">
    <source>
        <dbReference type="ARBA" id="ARBA00001941"/>
    </source>
</evidence>
<evidence type="ECO:0000256" key="1">
    <source>
        <dbReference type="ARBA" id="ARBA00001913"/>
    </source>
</evidence>
<evidence type="ECO:0000256" key="12">
    <source>
        <dbReference type="ARBA" id="ARBA00022679"/>
    </source>
</evidence>
<evidence type="ECO:0000256" key="18">
    <source>
        <dbReference type="ARBA" id="ARBA00023052"/>
    </source>
</evidence>
<keyword evidence="12" id="KW-0808">Transferase</keyword>
<dbReference type="InterPro" id="IPR029061">
    <property type="entry name" value="THDP-binding"/>
</dbReference>
<evidence type="ECO:0000256" key="14">
    <source>
        <dbReference type="ARBA" id="ARBA00022837"/>
    </source>
</evidence>
<keyword evidence="18" id="KW-0786">Thiamine pyrophosphate</keyword>
<dbReference type="GO" id="GO:0070062">
    <property type="term" value="C:extracellular exosome"/>
    <property type="evidence" value="ECO:0007669"/>
    <property type="project" value="TreeGrafter"/>
</dbReference>
<sequence length="568" mass="62926">RVFVVSHASLSPLSYRHPTSCCSVAEIMSVLFFHSMKYRPEDPRNINNDRFILSKKQQFIDVATGSLGQGLGVACGMAYTGKYFDKSSYHVYCLLGDGEMSEGSVWEAMSFASYYQLDNLVAIMDINRLGQSDPAPLQHHVEKYQKRCEAFGWHAIIVDGHSVEEIYKALCQPRHQPTAIIAKTIKGKGIPAAEDKLGWHAKPLPKDMAEMVMKDLQSRIMNSSKHLYPPAPIEDSPPVSLRNIRMPSAPSYKAGEKIATRKAYGMALAKLGRYNERVVALDGDTNNLTYSEIFKNEHPNRFVECYIAQQNMVSVAMGCAARERNVVFASTLASFFTRAYDQLRMAAISESNINLCGSHCGLSTGEEGPSLMGLEDMAMFRALPRATIFYPSDGVSTEKAVELAAITKGVCYIRTSRQDSAIIYNSNEDFHVGQAKVRHKDDQVTVVAAGVTLHEALAAAEHLKKERISIRVIDPFTIKPLDVKTIIDHTRATRGRMLTVEDHYYEGGLGEAVCSATVNETGFNLHHLAVSHVPRSGKPHELLKIYGIDRDAIAQSVRKMLSSSTNAK</sequence>
<dbReference type="GO" id="GO:0046872">
    <property type="term" value="F:metal ion binding"/>
    <property type="evidence" value="ECO:0007669"/>
    <property type="project" value="UniProtKB-KW"/>
</dbReference>
<dbReference type="GO" id="GO:0004802">
    <property type="term" value="F:transketolase activity"/>
    <property type="evidence" value="ECO:0007669"/>
    <property type="project" value="UniProtKB-EC"/>
</dbReference>
<comment type="function">
    <text evidence="6">Catalyzes the transfer of a two-carbon ketol group from a ketose donor to an aldose acceptor, via a covalent intermediate with the cofactor thiamine pyrophosphate.</text>
</comment>
<dbReference type="Pfam" id="PF02779">
    <property type="entry name" value="Transket_pyr"/>
    <property type="match status" value="1"/>
</dbReference>
<proteinExistence type="inferred from homology"/>
<dbReference type="SMART" id="SM00861">
    <property type="entry name" value="Transket_pyr"/>
    <property type="match status" value="1"/>
</dbReference>
<evidence type="ECO:0000256" key="17">
    <source>
        <dbReference type="ARBA" id="ARBA00022990"/>
    </source>
</evidence>
<comment type="cofactor">
    <cofactor evidence="4">
        <name>Mg(2+)</name>
        <dbReference type="ChEBI" id="CHEBI:18420"/>
    </cofactor>
</comment>
<comment type="subunit">
    <text evidence="8">Homodimer.</text>
</comment>
<dbReference type="InterPro" id="IPR005474">
    <property type="entry name" value="Transketolase_N"/>
</dbReference>
<keyword evidence="16" id="KW-0832">Ubl conjugation</keyword>
<dbReference type="GO" id="GO:0030976">
    <property type="term" value="F:thiamine pyrophosphate binding"/>
    <property type="evidence" value="ECO:0007669"/>
    <property type="project" value="TreeGrafter"/>
</dbReference>
<comment type="cofactor">
    <cofactor evidence="1">
        <name>Ca(2+)</name>
        <dbReference type="ChEBI" id="CHEBI:29108"/>
    </cofactor>
</comment>
<dbReference type="AlphaFoldDB" id="A0A665SZG5"/>
<dbReference type="NCBIfam" id="NF004559">
    <property type="entry name" value="PRK05899.2-5"/>
    <property type="match status" value="1"/>
</dbReference>
<evidence type="ECO:0000256" key="15">
    <source>
        <dbReference type="ARBA" id="ARBA00022842"/>
    </source>
</evidence>
<evidence type="ECO:0000256" key="10">
    <source>
        <dbReference type="ARBA" id="ARBA00022499"/>
    </source>
</evidence>
<reference evidence="21" key="3">
    <citation type="submission" date="2025-09" db="UniProtKB">
        <authorList>
            <consortium name="Ensembl"/>
        </authorList>
    </citation>
    <scope>IDENTIFICATION</scope>
</reference>
<reference evidence="21" key="1">
    <citation type="submission" date="2021-04" db="EMBL/GenBank/DDBJ databases">
        <authorList>
            <consortium name="Wellcome Sanger Institute Data Sharing"/>
        </authorList>
    </citation>
    <scope>NUCLEOTIDE SEQUENCE [LARGE SCALE GENOMIC DNA]</scope>
</reference>
<evidence type="ECO:0000313" key="22">
    <source>
        <dbReference type="Proteomes" id="UP000472264"/>
    </source>
</evidence>
<dbReference type="GO" id="GO:0009052">
    <property type="term" value="P:pentose-phosphate shunt, non-oxidative branch"/>
    <property type="evidence" value="ECO:0007669"/>
    <property type="project" value="TreeGrafter"/>
</dbReference>
<keyword evidence="10" id="KW-1017">Isopeptide bond</keyword>
<dbReference type="CDD" id="cd07033">
    <property type="entry name" value="TPP_PYR_DXS_TK_like"/>
    <property type="match status" value="1"/>
</dbReference>
<keyword evidence="17" id="KW-0007">Acetylation</keyword>
<dbReference type="Proteomes" id="UP000472264">
    <property type="component" value="Chromosome 5"/>
</dbReference>
<keyword evidence="22" id="KW-1185">Reference proteome</keyword>
<dbReference type="EC" id="2.2.1.1" evidence="9"/>
<dbReference type="FunFam" id="3.40.50.970:FF:000129">
    <property type="entry name" value="Transketolase"/>
    <property type="match status" value="1"/>
</dbReference>
<dbReference type="Gene3D" id="3.40.50.970">
    <property type="match status" value="2"/>
</dbReference>
<gene>
    <name evidence="21" type="primary">LOC115043403</name>
</gene>
<accession>A0A665SZG5</accession>
<comment type="cofactor">
    <cofactor evidence="3">
        <name>Co(2+)</name>
        <dbReference type="ChEBI" id="CHEBI:48828"/>
    </cofactor>
</comment>
<dbReference type="Ensembl" id="ENSENLT00000003117.1">
    <property type="protein sequence ID" value="ENSENLP00000002935.1"/>
    <property type="gene ID" value="ENSENLG00000001414.1"/>
</dbReference>
<dbReference type="PANTHER" id="PTHR43195:SF3">
    <property type="entry name" value="TRANSKETOLASE"/>
    <property type="match status" value="1"/>
</dbReference>
<comment type="catalytic activity">
    <reaction evidence="19">
        <text>D-sedoheptulose 7-phosphate + D-glyceraldehyde 3-phosphate = aldehydo-D-ribose 5-phosphate + D-xylulose 5-phosphate</text>
        <dbReference type="Rhea" id="RHEA:10508"/>
        <dbReference type="ChEBI" id="CHEBI:57483"/>
        <dbReference type="ChEBI" id="CHEBI:57737"/>
        <dbReference type="ChEBI" id="CHEBI:58273"/>
        <dbReference type="ChEBI" id="CHEBI:59776"/>
        <dbReference type="EC" id="2.2.1.1"/>
    </reaction>
</comment>
<keyword evidence="13" id="KW-0479">Metal-binding</keyword>
<dbReference type="InterPro" id="IPR005475">
    <property type="entry name" value="Transketolase-like_Pyr-bd"/>
</dbReference>
<evidence type="ECO:0000256" key="7">
    <source>
        <dbReference type="ARBA" id="ARBA00007131"/>
    </source>
</evidence>
<keyword evidence="15" id="KW-0460">Magnesium</keyword>
<comment type="similarity">
    <text evidence="7">Belongs to the transketolase family.</text>
</comment>
<dbReference type="SUPFAM" id="SSF52922">
    <property type="entry name" value="TK C-terminal domain-like"/>
    <property type="match status" value="1"/>
</dbReference>
<dbReference type="GO" id="GO:0005789">
    <property type="term" value="C:endoplasmic reticulum membrane"/>
    <property type="evidence" value="ECO:0007669"/>
    <property type="project" value="TreeGrafter"/>
</dbReference>
<evidence type="ECO:0000256" key="16">
    <source>
        <dbReference type="ARBA" id="ARBA00022843"/>
    </source>
</evidence>
<dbReference type="InterPro" id="IPR051424">
    <property type="entry name" value="Transketolase-like"/>
</dbReference>
<comment type="cofactor">
    <cofactor evidence="5">
        <name>thiamine diphosphate</name>
        <dbReference type="ChEBI" id="CHEBI:58937"/>
    </cofactor>
</comment>
<evidence type="ECO:0000259" key="20">
    <source>
        <dbReference type="SMART" id="SM00861"/>
    </source>
</evidence>
<protein>
    <recommendedName>
        <fullName evidence="9">transketolase</fullName>
        <ecNumber evidence="9">2.2.1.1</ecNumber>
    </recommendedName>
</protein>
<keyword evidence="14" id="KW-0106">Calcium</keyword>
<dbReference type="Gene3D" id="3.40.50.920">
    <property type="match status" value="1"/>
</dbReference>
<comment type="cofactor">
    <cofactor evidence="2">
        <name>Mn(2+)</name>
        <dbReference type="ChEBI" id="CHEBI:29035"/>
    </cofactor>
</comment>
<evidence type="ECO:0000256" key="5">
    <source>
        <dbReference type="ARBA" id="ARBA00001964"/>
    </source>
</evidence>
<reference evidence="21" key="2">
    <citation type="submission" date="2025-08" db="UniProtKB">
        <authorList>
            <consortium name="Ensembl"/>
        </authorList>
    </citation>
    <scope>IDENTIFICATION</scope>
</reference>
<name>A0A665SZG5_ECHNA</name>
<evidence type="ECO:0000256" key="2">
    <source>
        <dbReference type="ARBA" id="ARBA00001936"/>
    </source>
</evidence>
<dbReference type="InterPro" id="IPR033248">
    <property type="entry name" value="Transketolase_C"/>
</dbReference>
<dbReference type="InterPro" id="IPR009014">
    <property type="entry name" value="Transketo_C/PFOR_II"/>
</dbReference>
<evidence type="ECO:0000256" key="6">
    <source>
        <dbReference type="ARBA" id="ARBA00002931"/>
    </source>
</evidence>
<evidence type="ECO:0000256" key="4">
    <source>
        <dbReference type="ARBA" id="ARBA00001946"/>
    </source>
</evidence>
<evidence type="ECO:0000256" key="13">
    <source>
        <dbReference type="ARBA" id="ARBA00022723"/>
    </source>
</evidence>
<evidence type="ECO:0000313" key="21">
    <source>
        <dbReference type="Ensembl" id="ENSENLP00000002935.1"/>
    </source>
</evidence>
<feature type="domain" description="Transketolase-like pyrimidine-binding" evidence="20">
    <location>
        <begin position="258"/>
        <end position="422"/>
    </location>
</feature>